<sequence length="320" mass="35641">MTIKVLTLSIILSLLSSFYAAAQTTPASCPEAAQFYAKDSINVVTFGASTVQGINGFNFQSYLEQHFLRCYAGKSINITNEGISGQTTAQGLARLDQAIANRTGFIFIMMGANDALQIAGGRGTTAETIANMRQIIERCLRAGLVPVIGTLQNFDDRNSGFNARVNVHVRTLNTAYRNLAREYKIYLADINIVLRRDFSLYQDAIHPNARGYRLISFIIFDAINRAISERFLAFTVTQNYPNPANDITRIDLVLPEADKVLIRIYDLHGRVVRTVLNEYLNNGKHTLEVNVSTLQPAVYIFRVTTESGVHQAVKKFIVVH</sequence>
<dbReference type="PANTHER" id="PTHR30383">
    <property type="entry name" value="THIOESTERASE 1/PROTEASE 1/LYSOPHOSPHOLIPASE L1"/>
    <property type="match status" value="1"/>
</dbReference>
<feature type="domain" description="Secretion system C-terminal sorting" evidence="3">
    <location>
        <begin position="240"/>
        <end position="318"/>
    </location>
</feature>
<dbReference type="Gene3D" id="3.40.50.1110">
    <property type="entry name" value="SGNH hydrolase"/>
    <property type="match status" value="1"/>
</dbReference>
<keyword evidence="1" id="KW-0732">Signal</keyword>
<keyword evidence="5" id="KW-1185">Reference proteome</keyword>
<feature type="chain" id="PRO_5015461814" description="SGNH hydrolase-type esterase domain-containing protein" evidence="1">
    <location>
        <begin position="23"/>
        <end position="320"/>
    </location>
</feature>
<comment type="caution">
    <text evidence="4">The sequence shown here is derived from an EMBL/GenBank/DDBJ whole genome shotgun (WGS) entry which is preliminary data.</text>
</comment>
<evidence type="ECO:0000259" key="2">
    <source>
        <dbReference type="Pfam" id="PF13472"/>
    </source>
</evidence>
<dbReference type="RefSeq" id="WP_107217058.1">
    <property type="nucleotide sequence ID" value="NZ_KZ686271.1"/>
</dbReference>
<dbReference type="Gene3D" id="2.60.40.4070">
    <property type="match status" value="1"/>
</dbReference>
<dbReference type="NCBIfam" id="TIGR04183">
    <property type="entry name" value="Por_Secre_tail"/>
    <property type="match status" value="1"/>
</dbReference>
<organism evidence="4 5">
    <name type="scientific">Pedobacter yulinensis</name>
    <dbReference type="NCBI Taxonomy" id="2126353"/>
    <lineage>
        <taxon>Bacteria</taxon>
        <taxon>Pseudomonadati</taxon>
        <taxon>Bacteroidota</taxon>
        <taxon>Sphingobacteriia</taxon>
        <taxon>Sphingobacteriales</taxon>
        <taxon>Sphingobacteriaceae</taxon>
        <taxon>Pedobacter</taxon>
    </lineage>
</organism>
<evidence type="ECO:0008006" key="6">
    <source>
        <dbReference type="Google" id="ProtNLM"/>
    </source>
</evidence>
<proteinExistence type="predicted"/>
<evidence type="ECO:0000259" key="3">
    <source>
        <dbReference type="Pfam" id="PF18962"/>
    </source>
</evidence>
<dbReference type="InterPro" id="IPR013830">
    <property type="entry name" value="SGNH_hydro"/>
</dbReference>
<dbReference type="EMBL" id="PYLS01000007">
    <property type="protein sequence ID" value="PST81976.1"/>
    <property type="molecule type" value="Genomic_DNA"/>
</dbReference>
<dbReference type="Pfam" id="PF13472">
    <property type="entry name" value="Lipase_GDSL_2"/>
    <property type="match status" value="1"/>
</dbReference>
<evidence type="ECO:0000313" key="4">
    <source>
        <dbReference type="EMBL" id="PST81976.1"/>
    </source>
</evidence>
<evidence type="ECO:0000256" key="1">
    <source>
        <dbReference type="SAM" id="SignalP"/>
    </source>
</evidence>
<dbReference type="InterPro" id="IPR026444">
    <property type="entry name" value="Secre_tail"/>
</dbReference>
<dbReference type="Pfam" id="PF18962">
    <property type="entry name" value="Por_Secre_tail"/>
    <property type="match status" value="1"/>
</dbReference>
<dbReference type="InterPro" id="IPR051532">
    <property type="entry name" value="Ester_Hydrolysis_Enzymes"/>
</dbReference>
<accession>A0A2T3HHP1</accession>
<gene>
    <name evidence="4" type="ORF">C7T94_17470</name>
</gene>
<dbReference type="Proteomes" id="UP000240912">
    <property type="component" value="Unassembled WGS sequence"/>
</dbReference>
<dbReference type="AlphaFoldDB" id="A0A2T3HHP1"/>
<evidence type="ECO:0000313" key="5">
    <source>
        <dbReference type="Proteomes" id="UP000240912"/>
    </source>
</evidence>
<protein>
    <recommendedName>
        <fullName evidence="6">SGNH hydrolase-type esterase domain-containing protein</fullName>
    </recommendedName>
</protein>
<name>A0A2T3HHP1_9SPHI</name>
<dbReference type="PANTHER" id="PTHR30383:SF5">
    <property type="entry name" value="SGNH HYDROLASE-TYPE ESTERASE DOMAIN-CONTAINING PROTEIN"/>
    <property type="match status" value="1"/>
</dbReference>
<feature type="domain" description="SGNH hydrolase-type esterase" evidence="2">
    <location>
        <begin position="46"/>
        <end position="214"/>
    </location>
</feature>
<dbReference type="InterPro" id="IPR036514">
    <property type="entry name" value="SGNH_hydro_sf"/>
</dbReference>
<dbReference type="GO" id="GO:0004622">
    <property type="term" value="F:phosphatidylcholine lysophospholipase activity"/>
    <property type="evidence" value="ECO:0007669"/>
    <property type="project" value="TreeGrafter"/>
</dbReference>
<reference evidence="4 5" key="1">
    <citation type="submission" date="2018-03" db="EMBL/GenBank/DDBJ databases">
        <authorList>
            <person name="Keele B.F."/>
        </authorList>
    </citation>
    <scope>NUCLEOTIDE SEQUENCE [LARGE SCALE GENOMIC DNA]</scope>
    <source>
        <strain evidence="4 5">YL28-9</strain>
    </source>
</reference>
<dbReference type="SUPFAM" id="SSF52266">
    <property type="entry name" value="SGNH hydrolase"/>
    <property type="match status" value="1"/>
</dbReference>
<feature type="signal peptide" evidence="1">
    <location>
        <begin position="1"/>
        <end position="22"/>
    </location>
</feature>
<dbReference type="OrthoDB" id="9794725at2"/>